<dbReference type="GO" id="GO:0015031">
    <property type="term" value="P:protein transport"/>
    <property type="evidence" value="ECO:0007669"/>
    <property type="project" value="UniProtKB-KW"/>
</dbReference>
<evidence type="ECO:0008006" key="12">
    <source>
        <dbReference type="Google" id="ProtNLM"/>
    </source>
</evidence>
<feature type="transmembrane region" description="Helical" evidence="9">
    <location>
        <begin position="134"/>
        <end position="154"/>
    </location>
</feature>
<proteinExistence type="inferred from homology"/>
<feature type="transmembrane region" description="Helical" evidence="9">
    <location>
        <begin position="28"/>
        <end position="48"/>
    </location>
</feature>
<dbReference type="InterPro" id="IPR004648">
    <property type="entry name" value="Oligpept_transpt"/>
</dbReference>
<feature type="transmembrane region" description="Helical" evidence="9">
    <location>
        <begin position="225"/>
        <end position="246"/>
    </location>
</feature>
<dbReference type="InterPro" id="IPR004813">
    <property type="entry name" value="OPT"/>
</dbReference>
<sequence>MEEAHGIAAAIAALGCNTDDPTKLCNTFRMWVLLTIFVIFISGVNQFFALRYPSICVNYVVAQLLAYPVGRLTEFLPAKLVSLFGYRLFSLNPGKFSTKEHAVITAAVSVTASSAYAMNVVVTQTMFYKIRTSLIYQLLLVVSSQTIGFGVAGLSRRWLVFPGMLAWPEMLVPVALFQTLFENHDPSISRRFFRSLWHVSRYKFYISVSICVFVWSWFPGFLFQALSYLTIVCWIFPRNVVVNQLFGYRSGLGILPLTLDWQQVVTINRSPLACPWWVIANTIASVILFFFILCPALYYKNVWGSSYLPMLSSSTYDNRALEYNASRILNSDFTLNTTAYASYSPMYLPLSYSINYGLSFAAVVAVLMHYILYHGPKIYNQLRHGFEDDFDLQYKLCLKYRQVPWWWFIFPLVATVSMAFALIIFYDVQLPVWGLVVALLIPAIFFIPQGILEGITNQQVGLNVITEFVAGYLFPGKPIANLMVKLYGFIPMRHGLEFCAQMKLGLYMKLPPRVLFASQLYGSLLAAVTNVFVFAWMRANITDLCDADQKDGFNCMPTRTMFNASIIWGVVGPRALFSPGSMYHPLLYFFAIGAVVPVIFYLLRRRFKNVRWLKYVCTPILFSGASGIPPGTGINYTTWALVGFIFNYYIKRHYKPWWRQYNYVLSAALDTGVAFGVIIIFFTVQYTGATLDWWGNSVFKRTADWTSQRWKVLGPDELIH</sequence>
<dbReference type="OrthoDB" id="9986677at2759"/>
<feature type="transmembrane region" description="Helical" evidence="9">
    <location>
        <begin position="432"/>
        <end position="452"/>
    </location>
</feature>
<keyword evidence="3" id="KW-0813">Transport</keyword>
<feature type="transmembrane region" description="Helical" evidence="9">
    <location>
        <begin position="514"/>
        <end position="537"/>
    </location>
</feature>
<evidence type="ECO:0000256" key="7">
    <source>
        <dbReference type="ARBA" id="ARBA00022989"/>
    </source>
</evidence>
<gene>
    <name evidence="10" type="ORF">CANCADRAFT_23801</name>
</gene>
<keyword evidence="5" id="KW-0571">Peptide transport</keyword>
<keyword evidence="8 9" id="KW-0472">Membrane</keyword>
<evidence type="ECO:0000256" key="6">
    <source>
        <dbReference type="ARBA" id="ARBA00022927"/>
    </source>
</evidence>
<dbReference type="Proteomes" id="UP000095023">
    <property type="component" value="Unassembled WGS sequence"/>
</dbReference>
<keyword evidence="4 9" id="KW-0812">Transmembrane</keyword>
<feature type="transmembrane region" description="Helical" evidence="9">
    <location>
        <begin position="586"/>
        <end position="603"/>
    </location>
</feature>
<dbReference type="NCBIfam" id="TIGR00727">
    <property type="entry name" value="ISP4_OPT"/>
    <property type="match status" value="1"/>
</dbReference>
<feature type="transmembrane region" description="Helical" evidence="9">
    <location>
        <begin position="101"/>
        <end position="122"/>
    </location>
</feature>
<dbReference type="GO" id="GO:0031520">
    <property type="term" value="C:plasma membrane of cell tip"/>
    <property type="evidence" value="ECO:0007669"/>
    <property type="project" value="EnsemblFungi"/>
</dbReference>
<dbReference type="AlphaFoldDB" id="A0A1E4TIC2"/>
<evidence type="ECO:0000256" key="3">
    <source>
        <dbReference type="ARBA" id="ARBA00022448"/>
    </source>
</evidence>
<reference evidence="11" key="1">
    <citation type="submission" date="2016-02" db="EMBL/GenBank/DDBJ databases">
        <title>Comparative genomics of biotechnologically important yeasts.</title>
        <authorList>
            <consortium name="DOE Joint Genome Institute"/>
            <person name="Riley R."/>
            <person name="Haridas S."/>
            <person name="Wolfe K.H."/>
            <person name="Lopes M.R."/>
            <person name="Hittinger C.T."/>
            <person name="Goker M."/>
            <person name="Salamov A."/>
            <person name="Wisecaver J."/>
            <person name="Long T.M."/>
            <person name="Aerts A.L."/>
            <person name="Barry K."/>
            <person name="Choi C."/>
            <person name="Clum A."/>
            <person name="Coughlan A.Y."/>
            <person name="Deshpande S."/>
            <person name="Douglass A.P."/>
            <person name="Hanson S.J."/>
            <person name="Klenk H.-P."/>
            <person name="Labutti K."/>
            <person name="Lapidus A."/>
            <person name="Lindquist E."/>
            <person name="Lipzen A."/>
            <person name="Meier-Kolthoff J.P."/>
            <person name="Ohm R.A."/>
            <person name="Otillar R.P."/>
            <person name="Pangilinan J."/>
            <person name="Peng Y."/>
            <person name="Rokas A."/>
            <person name="Rosa C.A."/>
            <person name="Scheuner C."/>
            <person name="Sibirny A.A."/>
            <person name="Slot J.C."/>
            <person name="Stielow J.B."/>
            <person name="Sun H."/>
            <person name="Kurtzman C.P."/>
            <person name="Blackwell M."/>
            <person name="Jeffries T.W."/>
            <person name="Grigoriev I.V."/>
        </authorList>
    </citation>
    <scope>NUCLEOTIDE SEQUENCE [LARGE SCALE GENOMIC DNA]</scope>
    <source>
        <strain evidence="11">NRRL Y-17796</strain>
    </source>
</reference>
<feature type="transmembrane region" description="Helical" evidence="9">
    <location>
        <begin position="634"/>
        <end position="650"/>
    </location>
</feature>
<feature type="transmembrane region" description="Helical" evidence="9">
    <location>
        <begin position="276"/>
        <end position="299"/>
    </location>
</feature>
<evidence type="ECO:0000256" key="1">
    <source>
        <dbReference type="ARBA" id="ARBA00004141"/>
    </source>
</evidence>
<dbReference type="PANTHER" id="PTHR22601">
    <property type="entry name" value="ISP4 LIKE PROTEIN"/>
    <property type="match status" value="1"/>
</dbReference>
<feature type="transmembrane region" description="Helical" evidence="9">
    <location>
        <begin position="662"/>
        <end position="684"/>
    </location>
</feature>
<feature type="transmembrane region" description="Helical" evidence="9">
    <location>
        <begin position="405"/>
        <end position="426"/>
    </location>
</feature>
<keyword evidence="7 9" id="KW-1133">Transmembrane helix</keyword>
<protein>
    <recommendedName>
        <fullName evidence="12">OPT family small oligopeptide transporter</fullName>
    </recommendedName>
</protein>
<dbReference type="EMBL" id="KV453841">
    <property type="protein sequence ID" value="ODV91496.1"/>
    <property type="molecule type" value="Genomic_DNA"/>
</dbReference>
<evidence type="ECO:0000313" key="11">
    <source>
        <dbReference type="Proteomes" id="UP000095023"/>
    </source>
</evidence>
<accession>A0A1E4TIC2</accession>
<comment type="subcellular location">
    <subcellularLocation>
        <location evidence="1">Membrane</location>
        <topology evidence="1">Multi-pass membrane protein</topology>
    </subcellularLocation>
</comment>
<keyword evidence="11" id="KW-1185">Reference proteome</keyword>
<keyword evidence="6" id="KW-0653">Protein transport</keyword>
<dbReference type="GO" id="GO:0098709">
    <property type="term" value="P:glutathione import across plasma membrane"/>
    <property type="evidence" value="ECO:0007669"/>
    <property type="project" value="EnsemblFungi"/>
</dbReference>
<evidence type="ECO:0000256" key="9">
    <source>
        <dbReference type="SAM" id="Phobius"/>
    </source>
</evidence>
<evidence type="ECO:0000256" key="8">
    <source>
        <dbReference type="ARBA" id="ARBA00023136"/>
    </source>
</evidence>
<comment type="similarity">
    <text evidence="2">Belongs to the oligopeptide OPT transporter family.</text>
</comment>
<feature type="transmembrane region" description="Helical" evidence="9">
    <location>
        <begin position="612"/>
        <end position="628"/>
    </location>
</feature>
<evidence type="ECO:0000256" key="2">
    <source>
        <dbReference type="ARBA" id="ARBA00008807"/>
    </source>
</evidence>
<evidence type="ECO:0000313" key="10">
    <source>
        <dbReference type="EMBL" id="ODV91496.1"/>
    </source>
</evidence>
<dbReference type="Pfam" id="PF03169">
    <property type="entry name" value="OPT"/>
    <property type="match status" value="1"/>
</dbReference>
<dbReference type="NCBIfam" id="TIGR00728">
    <property type="entry name" value="OPT_sfam"/>
    <property type="match status" value="1"/>
</dbReference>
<evidence type="ECO:0000256" key="5">
    <source>
        <dbReference type="ARBA" id="ARBA00022856"/>
    </source>
</evidence>
<name>A0A1E4TIC2_9ASCO</name>
<dbReference type="GO" id="GO:0034634">
    <property type="term" value="F:glutathione transmembrane transporter activity"/>
    <property type="evidence" value="ECO:0007669"/>
    <property type="project" value="EnsemblFungi"/>
</dbReference>
<feature type="transmembrane region" description="Helical" evidence="9">
    <location>
        <begin position="354"/>
        <end position="373"/>
    </location>
</feature>
<evidence type="ECO:0000256" key="4">
    <source>
        <dbReference type="ARBA" id="ARBA00022692"/>
    </source>
</evidence>
<organism evidence="10 11">
    <name type="scientific">Tortispora caseinolytica NRRL Y-17796</name>
    <dbReference type="NCBI Taxonomy" id="767744"/>
    <lineage>
        <taxon>Eukaryota</taxon>
        <taxon>Fungi</taxon>
        <taxon>Dikarya</taxon>
        <taxon>Ascomycota</taxon>
        <taxon>Saccharomycotina</taxon>
        <taxon>Trigonopsidomycetes</taxon>
        <taxon>Trigonopsidales</taxon>
        <taxon>Trigonopsidaceae</taxon>
        <taxon>Tortispora</taxon>
    </lineage>
</organism>